<dbReference type="AlphaFoldDB" id="A0A7Y9JQV7"/>
<dbReference type="SMART" id="SM00464">
    <property type="entry name" value="LON"/>
    <property type="match status" value="1"/>
</dbReference>
<protein>
    <recommendedName>
        <fullName evidence="1">Lon N-terminal domain-containing protein</fullName>
    </recommendedName>
</protein>
<dbReference type="InterPro" id="IPR046336">
    <property type="entry name" value="Lon_prtase_N_sf"/>
</dbReference>
<comment type="caution">
    <text evidence="2">The sequence shown here is derived from an EMBL/GenBank/DDBJ whole genome shotgun (WGS) entry which is preliminary data.</text>
</comment>
<name>A0A7Y9JQV7_9ACTN</name>
<accession>A0A7Y9JQV7</accession>
<reference evidence="2 3" key="1">
    <citation type="submission" date="2020-07" db="EMBL/GenBank/DDBJ databases">
        <title>Sequencing the genomes of 1000 actinobacteria strains.</title>
        <authorList>
            <person name="Klenk H.-P."/>
        </authorList>
    </citation>
    <scope>NUCLEOTIDE SEQUENCE [LARGE SCALE GENOMIC DNA]</scope>
    <source>
        <strain evidence="2 3">DSM 18965</strain>
    </source>
</reference>
<dbReference type="PANTHER" id="PTHR46732">
    <property type="entry name" value="ATP-DEPENDENT PROTEASE LA (LON) DOMAIN PROTEIN"/>
    <property type="match status" value="1"/>
</dbReference>
<dbReference type="Gene3D" id="1.20.58.1480">
    <property type="match status" value="1"/>
</dbReference>
<evidence type="ECO:0000259" key="1">
    <source>
        <dbReference type="PROSITE" id="PS51787"/>
    </source>
</evidence>
<dbReference type="InterPro" id="IPR015947">
    <property type="entry name" value="PUA-like_sf"/>
</dbReference>
<proteinExistence type="predicted"/>
<evidence type="ECO:0000313" key="3">
    <source>
        <dbReference type="Proteomes" id="UP000516957"/>
    </source>
</evidence>
<dbReference type="EMBL" id="JACCBE010000001">
    <property type="protein sequence ID" value="NYD58537.1"/>
    <property type="molecule type" value="Genomic_DNA"/>
</dbReference>
<dbReference type="InterPro" id="IPR003111">
    <property type="entry name" value="Lon_prtase_N"/>
</dbReference>
<dbReference type="Pfam" id="PF02190">
    <property type="entry name" value="LON_substr_bdg"/>
    <property type="match status" value="1"/>
</dbReference>
<dbReference type="RefSeq" id="WP_179616131.1">
    <property type="nucleotide sequence ID" value="NZ_CP059163.1"/>
</dbReference>
<organism evidence="2 3">
    <name type="scientific">Nocardioides marinisabuli</name>
    <dbReference type="NCBI Taxonomy" id="419476"/>
    <lineage>
        <taxon>Bacteria</taxon>
        <taxon>Bacillati</taxon>
        <taxon>Actinomycetota</taxon>
        <taxon>Actinomycetes</taxon>
        <taxon>Propionibacteriales</taxon>
        <taxon>Nocardioidaceae</taxon>
        <taxon>Nocardioides</taxon>
    </lineage>
</organism>
<dbReference type="PANTHER" id="PTHR46732:SF8">
    <property type="entry name" value="ATP-DEPENDENT PROTEASE LA (LON) DOMAIN PROTEIN"/>
    <property type="match status" value="1"/>
</dbReference>
<dbReference type="SUPFAM" id="SSF88697">
    <property type="entry name" value="PUA domain-like"/>
    <property type="match status" value="1"/>
</dbReference>
<keyword evidence="3" id="KW-1185">Reference proteome</keyword>
<dbReference type="Gene3D" id="2.30.130.40">
    <property type="entry name" value="LON domain-like"/>
    <property type="match status" value="1"/>
</dbReference>
<sequence>MSDTLPMFPLGSVLFPGVSVPLIVFEDRYRALVHHLLRVEDPTQRLFGTVGIREGYEVGDHGAQSLYRIGVKVLLTEVEPHDDGTFSCVAVGLERIALERLDTTGLFPVGHVEDRPEPEGVVEDHVVERARGVFTAYRAALAELRADPYSGALPRDPTYLSWTLAACAPLPMPERQALLEADDTTERLLLVTDLLQTELRAMNVIPSLPATDVARTRWSPN</sequence>
<feature type="domain" description="Lon N-terminal" evidence="1">
    <location>
        <begin position="2"/>
        <end position="199"/>
    </location>
</feature>
<dbReference type="Proteomes" id="UP000516957">
    <property type="component" value="Unassembled WGS sequence"/>
</dbReference>
<gene>
    <name evidence="2" type="ORF">BKA08_002775</name>
</gene>
<dbReference type="PROSITE" id="PS51787">
    <property type="entry name" value="LON_N"/>
    <property type="match status" value="1"/>
</dbReference>
<evidence type="ECO:0000313" key="2">
    <source>
        <dbReference type="EMBL" id="NYD58537.1"/>
    </source>
</evidence>